<dbReference type="GeneTree" id="ENSGT00940000154323"/>
<feature type="compositionally biased region" description="Basic residues" evidence="1">
    <location>
        <begin position="272"/>
        <end position="288"/>
    </location>
</feature>
<dbReference type="OMA" id="YQFVLCR"/>
<dbReference type="Proteomes" id="UP000314987">
    <property type="component" value="Unassembled WGS sequence"/>
</dbReference>
<dbReference type="InterPro" id="IPR032727">
    <property type="entry name" value="CLAMP"/>
</dbReference>
<evidence type="ECO:0000256" key="1">
    <source>
        <dbReference type="SAM" id="MobiDB-lite"/>
    </source>
</evidence>
<reference evidence="2" key="2">
    <citation type="submission" date="2025-08" db="UniProtKB">
        <authorList>
            <consortium name="Ensembl"/>
        </authorList>
    </citation>
    <scope>IDENTIFICATION</scope>
</reference>
<dbReference type="PANTHER" id="PTHR28457">
    <property type="entry name" value="COILED-COIL DOMAIN-CONTAINING PROTEIN 189"/>
    <property type="match status" value="1"/>
</dbReference>
<protein>
    <submittedName>
        <fullName evidence="2">Chromosome 8 open reading frame 74</fullName>
    </submittedName>
</protein>
<accession>A0A4X2LCI7</accession>
<keyword evidence="3" id="KW-1185">Reference proteome</keyword>
<dbReference type="PANTHER" id="PTHR28457:SF2">
    <property type="entry name" value="SIMILAR TO 4930578I06RIK PROTEIN"/>
    <property type="match status" value="1"/>
</dbReference>
<evidence type="ECO:0000313" key="2">
    <source>
        <dbReference type="Ensembl" id="ENSVURP00010019801.1"/>
    </source>
</evidence>
<organism evidence="2 3">
    <name type="scientific">Vombatus ursinus</name>
    <name type="common">Common wombat</name>
    <dbReference type="NCBI Taxonomy" id="29139"/>
    <lineage>
        <taxon>Eukaryota</taxon>
        <taxon>Metazoa</taxon>
        <taxon>Chordata</taxon>
        <taxon>Craniata</taxon>
        <taxon>Vertebrata</taxon>
        <taxon>Euteleostomi</taxon>
        <taxon>Mammalia</taxon>
        <taxon>Metatheria</taxon>
        <taxon>Diprotodontia</taxon>
        <taxon>Vombatidae</taxon>
        <taxon>Vombatus</taxon>
    </lineage>
</organism>
<proteinExistence type="predicted"/>
<sequence>SEPQFPQSVKEGELGRELLRRLTKWKGFEEMKESRKNILLDILYDGIVFAVEKGFPWPAVVEVARFTEELLEETKDCSITQALKVLGKKLKEYETKFNPSNLMAVCDYFHNTFIRHLKLYQYVLCKDQDVYQTKESVDLCPPPPPLPLSEGVDKEVQQYQQKVAELTAAEVQKRTNMLLLRETLHLERGHSMQKIFEELDLKDMEVLDREALENIIRRAIHTQIESLKELLENEIKTTYTILDLKLQKKTLKAPLPYPPEPSQASQVEPKKEKNKKTKEKKKNRRLAPHLRNAD</sequence>
<reference evidence="2" key="3">
    <citation type="submission" date="2025-09" db="UniProtKB">
        <authorList>
            <consortium name="Ensembl"/>
        </authorList>
    </citation>
    <scope>IDENTIFICATION</scope>
</reference>
<name>A0A4X2LCI7_VOMUR</name>
<evidence type="ECO:0000313" key="3">
    <source>
        <dbReference type="Proteomes" id="UP000314987"/>
    </source>
</evidence>
<dbReference type="Ensembl" id="ENSVURT00010022536.1">
    <property type="protein sequence ID" value="ENSVURP00010019801.1"/>
    <property type="gene ID" value="ENSVURG00010015118.1"/>
</dbReference>
<dbReference type="AlphaFoldDB" id="A0A4X2LCI7"/>
<gene>
    <name evidence="2" type="primary">C8orf74</name>
</gene>
<reference evidence="3" key="1">
    <citation type="submission" date="2018-12" db="EMBL/GenBank/DDBJ databases">
        <authorList>
            <person name="Yazar S."/>
        </authorList>
    </citation>
    <scope>NUCLEOTIDE SEQUENCE [LARGE SCALE GENOMIC DNA]</scope>
</reference>
<dbReference type="Pfam" id="PF14769">
    <property type="entry name" value="CLAMP"/>
    <property type="match status" value="1"/>
</dbReference>
<feature type="region of interest" description="Disordered" evidence="1">
    <location>
        <begin position="252"/>
        <end position="294"/>
    </location>
</feature>